<feature type="compositionally biased region" description="Basic and acidic residues" evidence="1">
    <location>
        <begin position="718"/>
        <end position="729"/>
    </location>
</feature>
<dbReference type="KEGG" id="vg:54980912"/>
<dbReference type="EMBL" id="MF034659">
    <property type="protein sequence ID" value="ARV77573.1"/>
    <property type="molecule type" value="Genomic_DNA"/>
</dbReference>
<dbReference type="Pfam" id="PF26212">
    <property type="entry name" value="Phage_T7_Gp15"/>
    <property type="match status" value="1"/>
</dbReference>
<evidence type="ECO:0000313" key="2">
    <source>
        <dbReference type="EMBL" id="ARV77573.1"/>
    </source>
</evidence>
<dbReference type="InterPro" id="IPR038993">
    <property type="entry name" value="Gp15"/>
</dbReference>
<reference evidence="3" key="1">
    <citation type="submission" date="2017-04" db="EMBL/GenBank/DDBJ databases">
        <title>Complete genome sequence of novel T7-like phage PHB02 against Capsular type A Pasteurella multocida.</title>
        <authorList>
            <person name="Chen B.Y."/>
            <person name="Wu B."/>
            <person name="Sun C.E."/>
            <person name="Song Y.J."/>
        </authorList>
    </citation>
    <scope>NUCLEOTIDE SEQUENCE [LARGE SCALE GENOMIC DNA]</scope>
</reference>
<keyword evidence="3" id="KW-1185">Reference proteome</keyword>
<dbReference type="Proteomes" id="UP000226151">
    <property type="component" value="Genome"/>
</dbReference>
<dbReference type="RefSeq" id="YP_009790748.1">
    <property type="nucleotide sequence ID" value="NC_047831.1"/>
</dbReference>
<organism evidence="2 3">
    <name type="scientific">Pasteurella phage vB_PmuP_PHB02</name>
    <dbReference type="NCBI Taxonomy" id="2005054"/>
    <lineage>
        <taxon>Viruses</taxon>
        <taxon>Duplodnaviria</taxon>
        <taxon>Heunggongvirae</taxon>
        <taxon>Uroviricota</taxon>
        <taxon>Caudoviricetes</taxon>
        <taxon>Autographivirales</taxon>
        <taxon>Autotranscriptaviridae</taxon>
        <taxon>Studiervirinae</taxon>
        <taxon>Wuhanvirus</taxon>
        <taxon>Wuhanvirus PHB02</taxon>
    </lineage>
</organism>
<name>A0A1Y0T0K8_9CAUD</name>
<evidence type="ECO:0000256" key="1">
    <source>
        <dbReference type="SAM" id="MobiDB-lite"/>
    </source>
</evidence>
<evidence type="ECO:0000313" key="3">
    <source>
        <dbReference type="Proteomes" id="UP000226151"/>
    </source>
</evidence>
<sequence>MSSKIEAALGNRPQLGSEGLHVREGMQYNPQSTQHVDHYSDSIKRLIGVADWAKGEIQKEVEVDQSDFLLNNYTAEQRQKLSEQGVLLTQHNKKTVQNYYKKLGNLAAYEADRAVKALIEDGKITNRKELTETLMEIRKSTMQTYAQANGFDFNEQDFQLGFAGNVVERDITLFDGLAVKTSNRLDSQIVTNSVSDIKRIVNDSEFGTPAVFPKVFSEYLTNSLSNESIPNPRMVREIGMQTLNDLVGTDNGLPLLLSLKDYKVTLDGVTKSWRDHVGGDAWDTLENKARVKTTERSTGMLSQLQVDIAASAGRPIEDAEKLLETYNQRFNRMYPEEHSNPARSILTNFAVHIQQRKNKEANDAKLEADKALVKQQNFLKYTDAIQRAKSGEIVDLNNLGFSKDEQIEFSQMILEKLENDQNMSPEQKVKEFASLLQVDHKNGAFRSQFDTLVGNAQSDIQAAVINGTWDEDKAQAFQRLTALYKVNAPLVTLLAPESADVIATMDLLDKYKVEPQSLIDQMKANKGLSQVDKEIRDRTWETQKQQSKNPLFSYMSGSTERAARVYFDSYFLKTGDEKAAFEATKQFLEATTFDVGKSSWFNINSRDRVGSIPKAQLMVTDDPNSWKEGGEILNEAIELIKFGKILGKDSLDDVKGSKPIGTQVIVTYTPQGINVLNLDTNYNKTFTQEDFRKAFMKKQEEALKVAEKVKKEKQDKFFKDYEDNRKNKPFDPNSSWGG</sequence>
<feature type="region of interest" description="Disordered" evidence="1">
    <location>
        <begin position="718"/>
        <end position="738"/>
    </location>
</feature>
<accession>A0A1Y0T0K8</accession>
<proteinExistence type="predicted"/>
<protein>
    <submittedName>
        <fullName evidence="2">Internal virion protein C</fullName>
    </submittedName>
</protein>
<dbReference type="GeneID" id="54980912"/>